<sequence>MTRTTGHVIPPRPQRDDPFAARLRAMHARSAIFDVYGDLLPEHGRRTTVAALVRLLAPVGIAAPAVRTAVSRMVSQGWLEPVTLPKGRGYAATARAETRYEQAAARIYPSQERAWDGTWQLIAVTPPPGRAARGRLARELGWLGHAELRSDVWVSPWSSAELDDVLQRCDASAVVATVSSFRPASAPLAAWDLETLRQSYVDWLEHVAAKVESHLSTHADEDEAAFAARFHLVHEWRMFLFSDPGLPAELLPEDWPGHEAAAYFTAEADRLREGAARFVARALG</sequence>
<dbReference type="InterPro" id="IPR036388">
    <property type="entry name" value="WH-like_DNA-bd_sf"/>
</dbReference>
<dbReference type="InterPro" id="IPR048846">
    <property type="entry name" value="PaaX-like_central"/>
</dbReference>
<evidence type="ECO:0000259" key="3">
    <source>
        <dbReference type="Pfam" id="PF20803"/>
    </source>
</evidence>
<organism evidence="4 5">
    <name type="scientific">Nocardioides daphniae</name>
    <dbReference type="NCBI Taxonomy" id="402297"/>
    <lineage>
        <taxon>Bacteria</taxon>
        <taxon>Bacillati</taxon>
        <taxon>Actinomycetota</taxon>
        <taxon>Actinomycetes</taxon>
        <taxon>Propionibacteriales</taxon>
        <taxon>Nocardioidaceae</taxon>
        <taxon>Nocardioides</taxon>
    </lineage>
</organism>
<dbReference type="Pfam" id="PF08223">
    <property type="entry name" value="PaaX_C"/>
    <property type="match status" value="1"/>
</dbReference>
<feature type="domain" description="Transcriptional repressor PaaX-like N-terminal" evidence="1">
    <location>
        <begin position="28"/>
        <end position="82"/>
    </location>
</feature>
<reference evidence="5" key="1">
    <citation type="journal article" date="2019" name="Int. J. Syst. Evol. Microbiol.">
        <title>The Global Catalogue of Microorganisms (GCM) 10K type strain sequencing project: providing services to taxonomists for standard genome sequencing and annotation.</title>
        <authorList>
            <consortium name="The Broad Institute Genomics Platform"/>
            <consortium name="The Broad Institute Genome Sequencing Center for Infectious Disease"/>
            <person name="Wu L."/>
            <person name="Ma J."/>
        </authorList>
    </citation>
    <scope>NUCLEOTIDE SEQUENCE [LARGE SCALE GENOMIC DNA]</scope>
    <source>
        <strain evidence="5">CCM 7403</strain>
    </source>
</reference>
<dbReference type="InterPro" id="IPR012906">
    <property type="entry name" value="PaaX-like_N"/>
</dbReference>
<gene>
    <name evidence="4" type="primary">paaX</name>
    <name evidence="4" type="ORF">GCM10007231_12850</name>
</gene>
<dbReference type="PANTHER" id="PTHR30319:SF1">
    <property type="entry name" value="TRANSCRIPTIONAL REPRESSOR PAAX"/>
    <property type="match status" value="1"/>
</dbReference>
<protein>
    <submittedName>
        <fullName evidence="4">Phenylacetic acid degradation operon negative regulatory protein</fullName>
    </submittedName>
</protein>
<dbReference type="Proteomes" id="UP000630594">
    <property type="component" value="Unassembled WGS sequence"/>
</dbReference>
<comment type="caution">
    <text evidence="4">The sequence shown here is derived from an EMBL/GenBank/DDBJ whole genome shotgun (WGS) entry which is preliminary data.</text>
</comment>
<dbReference type="Pfam" id="PF20803">
    <property type="entry name" value="PaaX_M"/>
    <property type="match status" value="1"/>
</dbReference>
<evidence type="ECO:0000259" key="2">
    <source>
        <dbReference type="Pfam" id="PF08223"/>
    </source>
</evidence>
<evidence type="ECO:0000313" key="5">
    <source>
        <dbReference type="Proteomes" id="UP000630594"/>
    </source>
</evidence>
<dbReference type="InterPro" id="IPR011965">
    <property type="entry name" value="PaaX_trns_reg"/>
</dbReference>
<dbReference type="EMBL" id="BMCK01000002">
    <property type="protein sequence ID" value="GGD15279.1"/>
    <property type="molecule type" value="Genomic_DNA"/>
</dbReference>
<feature type="domain" description="Transcriptional repressor PaaX-like central Cas2-like" evidence="3">
    <location>
        <begin position="113"/>
        <end position="180"/>
    </location>
</feature>
<proteinExistence type="predicted"/>
<evidence type="ECO:0000259" key="1">
    <source>
        <dbReference type="Pfam" id="PF07848"/>
    </source>
</evidence>
<dbReference type="Gene3D" id="3.30.70.2650">
    <property type="match status" value="1"/>
</dbReference>
<keyword evidence="5" id="KW-1185">Reference proteome</keyword>
<dbReference type="Gene3D" id="1.10.10.10">
    <property type="entry name" value="Winged helix-like DNA-binding domain superfamily/Winged helix DNA-binding domain"/>
    <property type="match status" value="1"/>
</dbReference>
<name>A0ABQ1Q6Q1_9ACTN</name>
<evidence type="ECO:0000313" key="4">
    <source>
        <dbReference type="EMBL" id="GGD15279.1"/>
    </source>
</evidence>
<dbReference type="PIRSF" id="PIRSF020623">
    <property type="entry name" value="PaaX"/>
    <property type="match status" value="1"/>
</dbReference>
<accession>A0ABQ1Q6Q1</accession>
<dbReference type="PANTHER" id="PTHR30319">
    <property type="entry name" value="PHENYLACETIC ACID REGULATOR-RELATED TRANSCRIPTIONAL REPRESSOR"/>
    <property type="match status" value="1"/>
</dbReference>
<dbReference type="Pfam" id="PF07848">
    <property type="entry name" value="PaaX"/>
    <property type="match status" value="1"/>
</dbReference>
<dbReference type="Gene3D" id="1.20.58.1460">
    <property type="match status" value="1"/>
</dbReference>
<feature type="domain" description="Transcriptional repressor PaaX-like C-terminal" evidence="2">
    <location>
        <begin position="191"/>
        <end position="280"/>
    </location>
</feature>
<dbReference type="InterPro" id="IPR013225">
    <property type="entry name" value="PaaX_C"/>
</dbReference>